<comment type="subunit">
    <text evidence="7">Homodimer. Within each dimer, one monomer is responsible for RNA recognition and catalysis, while the other monomer binds to the replacement base PreQ1.</text>
</comment>
<comment type="catalytic activity">
    <reaction evidence="6 7">
        <text>7-aminomethyl-7-carbaguanine + guanosine(34) in tRNA = 7-aminomethyl-7-carbaguanosine(34) in tRNA + guanine</text>
        <dbReference type="Rhea" id="RHEA:24104"/>
        <dbReference type="Rhea" id="RHEA-COMP:10341"/>
        <dbReference type="Rhea" id="RHEA-COMP:10342"/>
        <dbReference type="ChEBI" id="CHEBI:16235"/>
        <dbReference type="ChEBI" id="CHEBI:58703"/>
        <dbReference type="ChEBI" id="CHEBI:74269"/>
        <dbReference type="ChEBI" id="CHEBI:82833"/>
        <dbReference type="EC" id="2.4.2.29"/>
    </reaction>
</comment>
<feature type="binding site" evidence="7">
    <location>
        <begin position="90"/>
        <end position="94"/>
    </location>
    <ligand>
        <name>substrate</name>
    </ligand>
</feature>
<keyword evidence="2 7" id="KW-0328">Glycosyltransferase</keyword>
<evidence type="ECO:0000256" key="5">
    <source>
        <dbReference type="ARBA" id="ARBA00022785"/>
    </source>
</evidence>
<dbReference type="Gene3D" id="3.20.20.105">
    <property type="entry name" value="Queuine tRNA-ribosyltransferase-like"/>
    <property type="match status" value="1"/>
</dbReference>
<proteinExistence type="inferred from homology"/>
<dbReference type="InterPro" id="IPR002616">
    <property type="entry name" value="tRNA_ribo_trans-like"/>
</dbReference>
<dbReference type="AlphaFoldDB" id="A0A976BD41"/>
<keyword evidence="7" id="KW-0479">Metal-binding</keyword>
<feature type="binding site" evidence="7">
    <location>
        <position position="339"/>
    </location>
    <ligand>
        <name>Zn(2+)</name>
        <dbReference type="ChEBI" id="CHEBI:29105"/>
    </ligand>
</feature>
<reference evidence="10 11" key="1">
    <citation type="submission" date="2018-01" db="EMBL/GenBank/DDBJ databases">
        <authorList>
            <person name="Clerissi C."/>
        </authorList>
    </citation>
    <scope>NUCLEOTIDE SEQUENCE [LARGE SCALE GENOMIC DNA]</scope>
    <source>
        <strain evidence="10">Cupriavidus oxalaticus LMG 2235</strain>
    </source>
</reference>
<accession>A0A976BD41</accession>
<feature type="domain" description="tRNA-guanine(15) transglycosylase-like" evidence="8">
    <location>
        <begin position="12"/>
        <end position="371"/>
    </location>
</feature>
<evidence type="ECO:0000256" key="4">
    <source>
        <dbReference type="ARBA" id="ARBA00022694"/>
    </source>
</evidence>
<protein>
    <recommendedName>
        <fullName evidence="7">Queuine tRNA-ribosyltransferase</fullName>
        <ecNumber evidence="7">2.4.2.29</ecNumber>
    </recommendedName>
    <alternativeName>
        <fullName evidence="7">Guanine insertion enzyme</fullName>
    </alternativeName>
    <alternativeName>
        <fullName evidence="7">tRNA-guanine transglycosylase</fullName>
    </alternativeName>
</protein>
<dbReference type="EMBL" id="OGUS01000124">
    <property type="protein sequence ID" value="SPC14808.1"/>
    <property type="molecule type" value="Genomic_DNA"/>
</dbReference>
<comment type="pathway">
    <text evidence="1 7">tRNA modification; tRNA-queuosine biosynthesis.</text>
</comment>
<comment type="function">
    <text evidence="7">Catalyzes the base-exchange of a guanine (G) residue with the queuine precursor 7-aminomethyl-7-deazaguanine (PreQ1) at position 34 (anticodon wobble position) in tRNAs with GU(N) anticodons (tRNA-Asp, -Asn, -His and -Tyr). Catalysis occurs through a double-displacement mechanism. The nucleophile active site attacks the C1' of nucleotide 34 to detach the guanine base from the RNA, forming a covalent enzyme-RNA intermediate. The proton acceptor active site deprotonates the incoming PreQ1, allowing a nucleophilic attack on the C1' of the ribose to form the product. After dissociation, two additional enzymatic reactions on the tRNA convert PreQ1 to queuine (Q), resulting in the hypermodified nucleoside queuosine (7-(((4,5-cis-dihydroxy-2-cyclopenten-1-yl)amino)methyl)-7-deazaguanosine).</text>
</comment>
<dbReference type="InterPro" id="IPR004803">
    <property type="entry name" value="TGT"/>
</dbReference>
<dbReference type="EMBL" id="CP069812">
    <property type="protein sequence ID" value="QRQ93728.1"/>
    <property type="molecule type" value="Genomic_DNA"/>
</dbReference>
<dbReference type="RefSeq" id="WP_063242100.1">
    <property type="nucleotide sequence ID" value="NZ_CP069810.1"/>
</dbReference>
<dbReference type="NCBIfam" id="TIGR00430">
    <property type="entry name" value="Q_tRNA_tgt"/>
    <property type="match status" value="1"/>
</dbReference>
<feature type="binding site" evidence="7">
    <location>
        <position position="144"/>
    </location>
    <ligand>
        <name>substrate</name>
    </ligand>
</feature>
<feature type="active site" description="Nucleophile" evidence="7">
    <location>
        <position position="270"/>
    </location>
</feature>
<feature type="active site" description="Proton acceptor" evidence="7">
    <location>
        <position position="90"/>
    </location>
</feature>
<evidence type="ECO:0000256" key="1">
    <source>
        <dbReference type="ARBA" id="ARBA00004691"/>
    </source>
</evidence>
<keyword evidence="4 7" id="KW-0819">tRNA processing</keyword>
<feature type="binding site" evidence="7">
    <location>
        <position position="313"/>
    </location>
    <ligand>
        <name>Zn(2+)</name>
        <dbReference type="ChEBI" id="CHEBI:29105"/>
    </ligand>
</feature>
<dbReference type="NCBIfam" id="TIGR00449">
    <property type="entry name" value="tgt_general"/>
    <property type="match status" value="1"/>
</dbReference>
<evidence type="ECO:0000256" key="7">
    <source>
        <dbReference type="HAMAP-Rule" id="MF_00168"/>
    </source>
</evidence>
<comment type="similarity">
    <text evidence="7">Belongs to the queuine tRNA-ribosyltransferase family.</text>
</comment>
<feature type="region of interest" description="RNA binding" evidence="7">
    <location>
        <begin position="251"/>
        <end position="257"/>
    </location>
</feature>
<evidence type="ECO:0000313" key="9">
    <source>
        <dbReference type="EMBL" id="QRQ93728.1"/>
    </source>
</evidence>
<dbReference type="EC" id="2.4.2.29" evidence="7"/>
<feature type="binding site" evidence="7">
    <location>
        <position position="220"/>
    </location>
    <ligand>
        <name>substrate</name>
    </ligand>
</feature>
<evidence type="ECO:0000256" key="2">
    <source>
        <dbReference type="ARBA" id="ARBA00022676"/>
    </source>
</evidence>
<dbReference type="PANTHER" id="PTHR46499">
    <property type="entry name" value="QUEUINE TRNA-RIBOSYLTRANSFERASE"/>
    <property type="match status" value="1"/>
</dbReference>
<sequence length="376" mass="42246">MLNFELITTDGNARRGRVTLNHGVVETPIFMPVGTYGSVKAMSPLELNEIGAHIILGNTFHLWLRPGLEVVNAHGGLHKFIGWDKPILTDSGGFQVFSLGDLRKITEDGVTFASPVNGDKLFLSPEISMQIQRTLNSDIVMQFDECTPYEIDGRPATHDEAAKSMRMSLRWAKRSIDEFERLANPNALFGIVQGGMYEDLRDESLAGLSELDFHGFAIGGLSVGEPKEDMMRVLEHVAPRLPANKPHYLMGVGTPEDLVAGVAAGVDMFDCVMPTRNARNGWLFTRYGDVKIKNAAHRNDPRPLDESCACYTCRNFSRAYLHHLHRVGEILGARLNTIHNLHYYLQLMREVRESIERHRFADFRRQFAADRARGTQ</sequence>
<dbReference type="InterPro" id="IPR036511">
    <property type="entry name" value="TGT-like_sf"/>
</dbReference>
<dbReference type="GO" id="GO:0005829">
    <property type="term" value="C:cytosol"/>
    <property type="evidence" value="ECO:0007669"/>
    <property type="project" value="TreeGrafter"/>
</dbReference>
<dbReference type="Proteomes" id="UP000623307">
    <property type="component" value="Chromosome 2"/>
</dbReference>
<dbReference type="GO" id="GO:0008616">
    <property type="term" value="P:tRNA queuosine(34) biosynthetic process"/>
    <property type="evidence" value="ECO:0007669"/>
    <property type="project" value="UniProtKB-UniRule"/>
</dbReference>
<reference evidence="9 12" key="2">
    <citation type="submission" date="2021-02" db="EMBL/GenBank/DDBJ databases">
        <title>Complete Genome Sequence of Cupriavidus oxalaticus Strain Ox1, a Soil Oxalate-Degrading Species.</title>
        <authorList>
            <person name="Palmieri F."/>
            <person name="Udriet P."/>
            <person name="Deuasquier M."/>
            <person name="Beaudoing E."/>
            <person name="Johnson S.L."/>
            <person name="Davenport K.W."/>
            <person name="Chain P.S."/>
            <person name="Bindschedler S."/>
            <person name="Junier P."/>
        </authorList>
    </citation>
    <scope>NUCLEOTIDE SEQUENCE [LARGE SCALE GENOMIC DNA]</scope>
    <source>
        <strain evidence="9 12">Ox1</strain>
    </source>
</reference>
<dbReference type="GeneID" id="303493247"/>
<comment type="cofactor">
    <cofactor evidence="7">
        <name>Zn(2+)</name>
        <dbReference type="ChEBI" id="CHEBI:29105"/>
    </cofactor>
    <text evidence="7">Binds 1 zinc ion per subunit.</text>
</comment>
<name>A0A976BD41_9BURK</name>
<feature type="region of interest" description="RNA binding; important for wobble base 34 recognition" evidence="7">
    <location>
        <begin position="275"/>
        <end position="279"/>
    </location>
</feature>
<dbReference type="HAMAP" id="MF_00168">
    <property type="entry name" value="Q_tRNA_Tgt"/>
    <property type="match status" value="1"/>
</dbReference>
<dbReference type="SUPFAM" id="SSF51713">
    <property type="entry name" value="tRNA-guanine transglycosylase"/>
    <property type="match status" value="1"/>
</dbReference>
<evidence type="ECO:0000256" key="3">
    <source>
        <dbReference type="ARBA" id="ARBA00022679"/>
    </source>
</evidence>
<keyword evidence="12" id="KW-1185">Reference proteome</keyword>
<dbReference type="PANTHER" id="PTHR46499:SF1">
    <property type="entry name" value="QUEUINE TRNA-RIBOSYLTRANSFERASE"/>
    <property type="match status" value="1"/>
</dbReference>
<dbReference type="Proteomes" id="UP000256862">
    <property type="component" value="Chromosome CO2235"/>
</dbReference>
<keyword evidence="3 7" id="KW-0808">Transferase</keyword>
<gene>
    <name evidence="7 10" type="primary">tgt</name>
    <name evidence="10" type="ORF">CO2235_230011</name>
    <name evidence="9" type="ORF">JTE92_27105</name>
</gene>
<evidence type="ECO:0000313" key="10">
    <source>
        <dbReference type="EMBL" id="SPC14808.1"/>
    </source>
</evidence>
<dbReference type="Pfam" id="PF01702">
    <property type="entry name" value="TGT"/>
    <property type="match status" value="1"/>
</dbReference>
<feature type="binding site" evidence="7">
    <location>
        <position position="310"/>
    </location>
    <ligand>
        <name>Zn(2+)</name>
        <dbReference type="ChEBI" id="CHEBI:29105"/>
    </ligand>
</feature>
<keyword evidence="5 7" id="KW-0671">Queuosine biosynthesis</keyword>
<dbReference type="GO" id="GO:0008479">
    <property type="term" value="F:tRNA-guanosine(34) queuine transglycosylase activity"/>
    <property type="evidence" value="ECO:0007669"/>
    <property type="project" value="UniProtKB-UniRule"/>
</dbReference>
<feature type="binding site" evidence="7">
    <location>
        <position position="308"/>
    </location>
    <ligand>
        <name>Zn(2+)</name>
        <dbReference type="ChEBI" id="CHEBI:29105"/>
    </ligand>
</feature>
<dbReference type="InterPro" id="IPR050076">
    <property type="entry name" value="ArchSynthase1/Queuine_TRR"/>
</dbReference>
<evidence type="ECO:0000256" key="6">
    <source>
        <dbReference type="ARBA" id="ARBA00050112"/>
    </source>
</evidence>
<keyword evidence="7" id="KW-0862">Zinc</keyword>
<evidence type="ECO:0000313" key="12">
    <source>
        <dbReference type="Proteomes" id="UP000623307"/>
    </source>
</evidence>
<feature type="binding site" evidence="7">
    <location>
        <position position="193"/>
    </location>
    <ligand>
        <name>substrate</name>
    </ligand>
</feature>
<dbReference type="FunFam" id="3.20.20.105:FF:000001">
    <property type="entry name" value="Queuine tRNA-ribosyltransferase"/>
    <property type="match status" value="1"/>
</dbReference>
<dbReference type="OrthoDB" id="9805417at2"/>
<evidence type="ECO:0000313" key="11">
    <source>
        <dbReference type="Proteomes" id="UP000256862"/>
    </source>
</evidence>
<dbReference type="GO" id="GO:0046872">
    <property type="term" value="F:metal ion binding"/>
    <property type="evidence" value="ECO:0007669"/>
    <property type="project" value="UniProtKB-KW"/>
</dbReference>
<organism evidence="10 11">
    <name type="scientific">Cupriavidus oxalaticus</name>
    <dbReference type="NCBI Taxonomy" id="96344"/>
    <lineage>
        <taxon>Bacteria</taxon>
        <taxon>Pseudomonadati</taxon>
        <taxon>Pseudomonadota</taxon>
        <taxon>Betaproteobacteria</taxon>
        <taxon>Burkholderiales</taxon>
        <taxon>Burkholderiaceae</taxon>
        <taxon>Cupriavidus</taxon>
    </lineage>
</organism>
<evidence type="ECO:0000259" key="8">
    <source>
        <dbReference type="Pfam" id="PF01702"/>
    </source>
</evidence>